<accession>A0A8U0I200</accession>
<organism evidence="1 2">
    <name type="scientific">Halorussus limi</name>
    <dbReference type="NCBI Taxonomy" id="2938695"/>
    <lineage>
        <taxon>Archaea</taxon>
        <taxon>Methanobacteriati</taxon>
        <taxon>Methanobacteriota</taxon>
        <taxon>Stenosarchaea group</taxon>
        <taxon>Halobacteria</taxon>
        <taxon>Halobacteriales</taxon>
        <taxon>Haladaptataceae</taxon>
        <taxon>Halorussus</taxon>
    </lineage>
</organism>
<evidence type="ECO:0000313" key="1">
    <source>
        <dbReference type="EMBL" id="UPV77218.1"/>
    </source>
</evidence>
<evidence type="ECO:0000313" key="2">
    <source>
        <dbReference type="Proteomes" id="UP000830729"/>
    </source>
</evidence>
<sequence length="76" mass="8309">MQRERLADGDSLDTFDLLVTALAVVEPSESFYGTSLDVVRPADTFGIAQVGTDVRRYVGRLHYVTGTAEIEIGFCP</sequence>
<reference evidence="1 2" key="1">
    <citation type="submission" date="2022-04" db="EMBL/GenBank/DDBJ databases">
        <title>Diverse halophilic archaea isolated from saline environments.</title>
        <authorList>
            <person name="Cui H.-L."/>
        </authorList>
    </citation>
    <scope>NUCLEOTIDE SEQUENCE [LARGE SCALE GENOMIC DNA]</scope>
    <source>
        <strain evidence="1 2">XZYJT49</strain>
        <plasmid evidence="1 2">unnamed4</plasmid>
    </source>
</reference>
<name>A0A8U0I200_9EURY</name>
<dbReference type="AlphaFoldDB" id="A0A8U0I200"/>
<dbReference type="RefSeq" id="WP_248653242.1">
    <property type="nucleotide sequence ID" value="NZ_CP096663.1"/>
</dbReference>
<proteinExistence type="predicted"/>
<dbReference type="KEGG" id="halx:M0R89_22880"/>
<geneLocation type="plasmid" evidence="1 2">
    <name>unnamed4</name>
</geneLocation>
<dbReference type="GeneID" id="72188109"/>
<protein>
    <submittedName>
        <fullName evidence="1">Uncharacterized protein</fullName>
    </submittedName>
</protein>
<keyword evidence="2" id="KW-1185">Reference proteome</keyword>
<dbReference type="Proteomes" id="UP000830729">
    <property type="component" value="Plasmid unnamed4"/>
</dbReference>
<dbReference type="EMBL" id="CP096663">
    <property type="protein sequence ID" value="UPV77218.1"/>
    <property type="molecule type" value="Genomic_DNA"/>
</dbReference>
<keyword evidence="1" id="KW-0614">Plasmid</keyword>
<gene>
    <name evidence="1" type="ORF">M0R89_22880</name>
</gene>